<keyword evidence="11" id="KW-1185">Reference proteome</keyword>
<sequence length="387" mass="45090">MALAKQMKENSYFEAKAAAEAAAKQGTYFFKTGKWIVDNQEGWTLALLALIHGYDRFFAGGTSSFVHLQHRIPGDSEGRYYRGSKDVYFILHWTVVFTYIRVIVMSRLLEPFARWYGVKSAHKLTRFGEQGWQAIYYTISNSVGLYVMYNGPHWMNSRSFWEGYPEGHRQMSALMKTYYLVQMGFWFQQIFVLLIEEHRKDFVPMLTHHIITCNLLGWSLYMNFTRIGNAILCCMDLSDIFLPSTKCLRYLKMEKPAVTGFIIFLLSWIYTRHYLYIKIMLSIIYESQQYISNDMWDPAKGAYYNANVKLAFTILLGVLQLLLIYWLVLLLRIVYSFAFLGNLEDNRSDSEDDGDNQEDVCAQNSGNMDGDGNNNRKRTLILKKKAE</sequence>
<feature type="transmembrane region" description="Helical" evidence="8">
    <location>
        <begin position="257"/>
        <end position="277"/>
    </location>
</feature>
<dbReference type="Pfam" id="PF03798">
    <property type="entry name" value="TRAM_LAG1_CLN8"/>
    <property type="match status" value="1"/>
</dbReference>
<feature type="transmembrane region" description="Helical" evidence="8">
    <location>
        <begin position="87"/>
        <end position="109"/>
    </location>
</feature>
<evidence type="ECO:0000256" key="5">
    <source>
        <dbReference type="ARBA" id="ARBA00023136"/>
    </source>
</evidence>
<organism evidence="10 11">
    <name type="scientific">Coemansia reversa (strain ATCC 12441 / NRRL 1564)</name>
    <dbReference type="NCBI Taxonomy" id="763665"/>
    <lineage>
        <taxon>Eukaryota</taxon>
        <taxon>Fungi</taxon>
        <taxon>Fungi incertae sedis</taxon>
        <taxon>Zoopagomycota</taxon>
        <taxon>Kickxellomycotina</taxon>
        <taxon>Kickxellomycetes</taxon>
        <taxon>Kickxellales</taxon>
        <taxon>Kickxellaceae</taxon>
        <taxon>Coemansia</taxon>
    </lineage>
</organism>
<dbReference type="InterPro" id="IPR006634">
    <property type="entry name" value="TLC-dom"/>
</dbReference>
<dbReference type="Proteomes" id="UP000242474">
    <property type="component" value="Unassembled WGS sequence"/>
</dbReference>
<feature type="compositionally biased region" description="Low complexity" evidence="7">
    <location>
        <begin position="364"/>
        <end position="373"/>
    </location>
</feature>
<feature type="region of interest" description="Disordered" evidence="7">
    <location>
        <begin position="347"/>
        <end position="375"/>
    </location>
</feature>
<evidence type="ECO:0000256" key="8">
    <source>
        <dbReference type="SAM" id="Phobius"/>
    </source>
</evidence>
<name>A0A2G5BIT0_COERN</name>
<keyword evidence="3 6" id="KW-0812">Transmembrane</keyword>
<evidence type="ECO:0000256" key="3">
    <source>
        <dbReference type="ARBA" id="ARBA00022692"/>
    </source>
</evidence>
<evidence type="ECO:0000256" key="7">
    <source>
        <dbReference type="SAM" id="MobiDB-lite"/>
    </source>
</evidence>
<feature type="transmembrane region" description="Helical" evidence="8">
    <location>
        <begin position="177"/>
        <end position="195"/>
    </location>
</feature>
<dbReference type="PANTHER" id="PTHR12560:SF0">
    <property type="entry name" value="LD18904P"/>
    <property type="match status" value="1"/>
</dbReference>
<dbReference type="PROSITE" id="PS50922">
    <property type="entry name" value="TLC"/>
    <property type="match status" value="1"/>
</dbReference>
<comment type="subcellular location">
    <subcellularLocation>
        <location evidence="1">Membrane</location>
        <topology evidence="1">Multi-pass membrane protein</topology>
    </subcellularLocation>
</comment>
<protein>
    <submittedName>
        <fullName evidence="10">Longevity assurance proteins LAG1/LAC1</fullName>
    </submittedName>
</protein>
<evidence type="ECO:0000259" key="9">
    <source>
        <dbReference type="PROSITE" id="PS50922"/>
    </source>
</evidence>
<evidence type="ECO:0000256" key="1">
    <source>
        <dbReference type="ARBA" id="ARBA00004141"/>
    </source>
</evidence>
<dbReference type="AlphaFoldDB" id="A0A2G5BIT0"/>
<dbReference type="SMART" id="SM00724">
    <property type="entry name" value="TLC"/>
    <property type="match status" value="1"/>
</dbReference>
<dbReference type="GO" id="GO:0046513">
    <property type="term" value="P:ceramide biosynthetic process"/>
    <property type="evidence" value="ECO:0007669"/>
    <property type="project" value="InterPro"/>
</dbReference>
<evidence type="ECO:0000256" key="6">
    <source>
        <dbReference type="PROSITE-ProRule" id="PRU00205"/>
    </source>
</evidence>
<gene>
    <name evidence="10" type="ORF">COEREDRAFT_79464</name>
</gene>
<dbReference type="OrthoDB" id="537032at2759"/>
<dbReference type="InterPro" id="IPR016439">
    <property type="entry name" value="Lag1/Lac1-like"/>
</dbReference>
<dbReference type="GO" id="GO:0050291">
    <property type="term" value="F:sphingosine N-acyltransferase activity"/>
    <property type="evidence" value="ECO:0007669"/>
    <property type="project" value="InterPro"/>
</dbReference>
<evidence type="ECO:0000256" key="4">
    <source>
        <dbReference type="ARBA" id="ARBA00022989"/>
    </source>
</evidence>
<accession>A0A2G5BIT0</accession>
<dbReference type="STRING" id="763665.A0A2G5BIT0"/>
<feature type="transmembrane region" description="Helical" evidence="8">
    <location>
        <begin position="310"/>
        <end position="331"/>
    </location>
</feature>
<reference evidence="10 11" key="1">
    <citation type="journal article" date="2015" name="Genome Biol. Evol.">
        <title>Phylogenomic analyses indicate that early fungi evolved digesting cell walls of algal ancestors of land plants.</title>
        <authorList>
            <person name="Chang Y."/>
            <person name="Wang S."/>
            <person name="Sekimoto S."/>
            <person name="Aerts A.L."/>
            <person name="Choi C."/>
            <person name="Clum A."/>
            <person name="LaButti K.M."/>
            <person name="Lindquist E.A."/>
            <person name="Yee Ngan C."/>
            <person name="Ohm R.A."/>
            <person name="Salamov A.A."/>
            <person name="Grigoriev I.V."/>
            <person name="Spatafora J.W."/>
            <person name="Berbee M.L."/>
        </authorList>
    </citation>
    <scope>NUCLEOTIDE SEQUENCE [LARGE SCALE GENOMIC DNA]</scope>
    <source>
        <strain evidence="10 11">NRRL 1564</strain>
    </source>
</reference>
<dbReference type="PANTHER" id="PTHR12560">
    <property type="entry name" value="LONGEVITY ASSURANCE FACTOR 1 LAG1"/>
    <property type="match status" value="1"/>
</dbReference>
<evidence type="ECO:0000256" key="2">
    <source>
        <dbReference type="ARBA" id="ARBA00009808"/>
    </source>
</evidence>
<keyword evidence="5 6" id="KW-0472">Membrane</keyword>
<comment type="similarity">
    <text evidence="2">Belongs to the sphingosine N-acyltransferase family.</text>
</comment>
<proteinExistence type="inferred from homology"/>
<feature type="domain" description="TLC" evidence="9">
    <location>
        <begin position="125"/>
        <end position="339"/>
    </location>
</feature>
<dbReference type="GO" id="GO:0016020">
    <property type="term" value="C:membrane"/>
    <property type="evidence" value="ECO:0007669"/>
    <property type="project" value="UniProtKB-SubCell"/>
</dbReference>
<evidence type="ECO:0000313" key="11">
    <source>
        <dbReference type="Proteomes" id="UP000242474"/>
    </source>
</evidence>
<evidence type="ECO:0000313" key="10">
    <source>
        <dbReference type="EMBL" id="PIA18930.1"/>
    </source>
</evidence>
<keyword evidence="4 8" id="KW-1133">Transmembrane helix</keyword>
<dbReference type="EMBL" id="KZ303488">
    <property type="protein sequence ID" value="PIA18930.1"/>
    <property type="molecule type" value="Genomic_DNA"/>
</dbReference>